<proteinExistence type="predicted"/>
<reference evidence="2 3" key="1">
    <citation type="submission" date="2016-10" db="EMBL/GenBank/DDBJ databases">
        <authorList>
            <person name="de Groot N.N."/>
        </authorList>
    </citation>
    <scope>NUCLEOTIDE SEQUENCE [LARGE SCALE GENOMIC DNA]</scope>
    <source>
        <strain evidence="2 3">CGMCC 4.3491</strain>
    </source>
</reference>
<dbReference type="SUPFAM" id="SSF49899">
    <property type="entry name" value="Concanavalin A-like lectins/glucanases"/>
    <property type="match status" value="1"/>
</dbReference>
<dbReference type="InterPro" id="IPR036582">
    <property type="entry name" value="Mao_N_sf"/>
</dbReference>
<evidence type="ECO:0000259" key="1">
    <source>
        <dbReference type="Pfam" id="PF07833"/>
    </source>
</evidence>
<protein>
    <submittedName>
        <fullName evidence="2">Copper amine oxidase N-terminal domain-containing protein</fullName>
    </submittedName>
</protein>
<dbReference type="InterPro" id="IPR012854">
    <property type="entry name" value="Cu_amine_oxidase-like_N"/>
</dbReference>
<dbReference type="Gene3D" id="2.60.120.200">
    <property type="match status" value="1"/>
</dbReference>
<sequence length="1067" mass="114140">MRDAVDPDTESVLESEWLLQPEPGNGISRRSFLAIAAAAAAASGLALGDTPAPVAARPLPAIVGRGVSASTGTARYLVEEDFHMPNAVTDPILVVPSGWDVRQAGGSFTFAYGRWAKVTDGGGLPIVMQRRFTAHTAGVLTVDFRFEPITQLNGVTWTIGTTGANAVVLTANSGQLSLQTPSGTQNLASTAIGTPMGVRVVLDLAAAQFTVYVNGALAASAVAFAQAATVLDLFTMQTSEAFVGNFYIDTVRIHRGFLVNESFVTVPSGLPADWSTAGAGAVFSIAELHGSSYADRYSLLVNTTAATETATFRRAFAAQNDDLTLEFRFLAPSGAQNVSAVLSAGTTAGVQIGASGGSITYADASGTPVVCYDCKPNLWYHVRVTTDTTNNLATVWVNGKTAASGVAIPAVTAIDTLTFGVGAGASGKVYLDDIRLSLTPPLPSDYVPTPVPLNTGDYLVGVQTFAGWREGHHQGWDALSPYPSRKPLLGWYDEGDPEVTDWGIKWMVENGISFELACWFRPLDGVGQPIKVPDLGHHIHQGLFTSQYKSLVKFAIMYENISSGATNSSDFRTVMVPYWIEYYFRDPDYLVIDNKPVFSIYSIPKLITTFGSAAAAAAEVAYLRTAVQAAGFDDLIIIAPQVDANAPTVGVDAQYKYSVGSVAALTEGYRQNLLTWRGNAVVDVVPTISMGQDQLPWNLTPGAWASVTDFEANATWVRDTFMPALPSTSLGRSMVLVDNWNEFGEGHFVMPSALAGFGYVNAVADVFGASAHGTNVTPTTTQAARLGLLYPAARTQPLKELPPPAKPEDYWTRWTFNTDGDVEGWTNSEKNQVTNIQVLGGVMTATSIGTDPGLVSPDHLGIDAKQAPWVRVRMKSDTPPEYLYFITDADTAWTQDKGTQVIFDAYNDEFGIGYAAMWGNPKWVGTIRQIRLDMMSTAGNFTIDEIRVVKVPLPALSLLVSGKYSRTAVPLIAPNGTPMVPAAYVVEAIGGRPEWRPDVQWFVGVRSGTTLIAQVGSSSAWVGATSVHLDAPCQWVGGRFYIAATYFQSLGFTVTWDATAQLLTITP</sequence>
<accession>A0A1H3K4Y6</accession>
<dbReference type="Gene3D" id="3.20.20.80">
    <property type="entry name" value="Glycosidases"/>
    <property type="match status" value="1"/>
</dbReference>
<dbReference type="EMBL" id="FNPZ01000001">
    <property type="protein sequence ID" value="SDY47267.1"/>
    <property type="molecule type" value="Genomic_DNA"/>
</dbReference>
<keyword evidence="3" id="KW-1185">Reference proteome</keyword>
<dbReference type="Proteomes" id="UP000198891">
    <property type="component" value="Unassembled WGS sequence"/>
</dbReference>
<dbReference type="AlphaFoldDB" id="A0A1H3K4Y6"/>
<feature type="domain" description="Copper amine oxidase-like N-terminal" evidence="1">
    <location>
        <begin position="963"/>
        <end position="1064"/>
    </location>
</feature>
<dbReference type="InterPro" id="IPR006311">
    <property type="entry name" value="TAT_signal"/>
</dbReference>
<dbReference type="STRING" id="381665.SAMN05216554_0428"/>
<dbReference type="InterPro" id="IPR013320">
    <property type="entry name" value="ConA-like_dom_sf"/>
</dbReference>
<name>A0A1H3K4Y6_9MICO</name>
<dbReference type="Pfam" id="PF07833">
    <property type="entry name" value="Cu_amine_oxidN1"/>
    <property type="match status" value="1"/>
</dbReference>
<dbReference type="OrthoDB" id="9815339at2"/>
<dbReference type="SUPFAM" id="SSF55383">
    <property type="entry name" value="Copper amine oxidase, domain N"/>
    <property type="match status" value="1"/>
</dbReference>
<gene>
    <name evidence="2" type="ORF">SAMN05216554_0428</name>
</gene>
<evidence type="ECO:0000313" key="3">
    <source>
        <dbReference type="Proteomes" id="UP000198891"/>
    </source>
</evidence>
<organism evidence="2 3">
    <name type="scientific">Herbiconiux ginsengi</name>
    <dbReference type="NCBI Taxonomy" id="381665"/>
    <lineage>
        <taxon>Bacteria</taxon>
        <taxon>Bacillati</taxon>
        <taxon>Actinomycetota</taxon>
        <taxon>Actinomycetes</taxon>
        <taxon>Micrococcales</taxon>
        <taxon>Microbacteriaceae</taxon>
        <taxon>Herbiconiux</taxon>
    </lineage>
</organism>
<evidence type="ECO:0000313" key="2">
    <source>
        <dbReference type="EMBL" id="SDY47267.1"/>
    </source>
</evidence>
<dbReference type="Gene3D" id="3.30.457.10">
    <property type="entry name" value="Copper amine oxidase-like, N-terminal domain"/>
    <property type="match status" value="1"/>
</dbReference>
<dbReference type="RefSeq" id="WP_092548097.1">
    <property type="nucleotide sequence ID" value="NZ_FNPZ01000001.1"/>
</dbReference>
<dbReference type="PROSITE" id="PS51318">
    <property type="entry name" value="TAT"/>
    <property type="match status" value="1"/>
</dbReference>